<dbReference type="EMBL" id="JAEHOC010000438">
    <property type="protein sequence ID" value="KAG2421970.1"/>
    <property type="molecule type" value="Genomic_DNA"/>
</dbReference>
<dbReference type="GO" id="GO:0003700">
    <property type="term" value="F:DNA-binding transcription factor activity"/>
    <property type="evidence" value="ECO:0007669"/>
    <property type="project" value="InterPro"/>
</dbReference>
<sequence>MRLEINPHPDHPFEIDFVVGGFDGFGFANGRLSPTTNRHTSAMIEDNDIVLVYTPQGHGNLRQLGRETELRSGEAVFTTNGEFAECDGHVLSELRNFRFSRGMLGAMADDIDDALMRRIDRDHPVLRLLARYAELLGDGTAIATPEMRESVSAHMHDMAALLLGPTRDGGELARGRGVRAARLRAIKQDIAANLTSRALSVDALARRHAISPRTIRDLFGSEGTTFTDHVLAERLARAHRLLIDARMAGRTVAAIAFDCGFGDLLFLTTAGITALAAAMPAQAQQVIDAGGTVHVPGDHASPWTIGNTLTVGSTGTGTLTIDTGATVTNTNATVGDGAAAQGQVYVDGSGTTWTSSLLTVGNHGTGTVNVLNGATVNSNGGVIGGLAGSTGLVSIGYAGTKWVNSNALGIGLGGTGTLSISDGGQVSNSLATTGGTGGLAEIYVDGAGSLWTSTSMLLGGTGTSRLFVDHGGAVSADAVAMAISTGGNSTVRVNNGSSVMVAGQLAVGSLGTAQIFVEDGSQLFSGSAIFGAGAGGSGVVSLTGAGTKWTNGGDILLGQAGTGSIGVGVAGAGSLFDNHGGTQIGDQGSLQVQDGGKFISVGALAMGAGAGMQSYLQLDTGGVVQLDGGLVAGAQGTATIGIYGGARLETGALSILGSGTAGIGTVEMIGATWNAAGIRLGEAGTGSLSISTGSAVNATAAISLGRSATGDGTLKVSDSGSTMVGTDLLIGESGTGHALFETGATGGFSGTVSIGRNANSFGVLTLQGTGTQFTTEQLLVGYDHADGAVTVHDGARLVSTSAIVGRAASEGDVTVNGAGSKWTTGSLVIGGGTAASAMPRFNCSMAARSMPAPARSSSARTAAIPASLSIGGVFTSGAEDPGTLIAGEVHIDPNGYLYFNHNSTFYDFTPRLSGT</sequence>
<feature type="non-terminal residue" evidence="5">
    <location>
        <position position="915"/>
    </location>
</feature>
<evidence type="ECO:0000256" key="3">
    <source>
        <dbReference type="ARBA" id="ARBA00023163"/>
    </source>
</evidence>
<dbReference type="GO" id="GO:0043565">
    <property type="term" value="F:sequence-specific DNA binding"/>
    <property type="evidence" value="ECO:0007669"/>
    <property type="project" value="InterPro"/>
</dbReference>
<dbReference type="AlphaFoldDB" id="A0A835SKE7"/>
<dbReference type="NCBIfam" id="TIGR04393">
    <property type="entry name" value="rpt_T5SS_PEPC"/>
    <property type="match status" value="4"/>
</dbReference>
<evidence type="ECO:0000259" key="4">
    <source>
        <dbReference type="PROSITE" id="PS01124"/>
    </source>
</evidence>
<keyword evidence="2" id="KW-0238">DNA-binding</keyword>
<dbReference type="Proteomes" id="UP000650467">
    <property type="component" value="Unassembled WGS sequence"/>
</dbReference>
<dbReference type="InterPro" id="IPR050204">
    <property type="entry name" value="AraC_XylS_family_regulators"/>
</dbReference>
<keyword evidence="1" id="KW-0805">Transcription regulation</keyword>
<proteinExistence type="predicted"/>
<keyword evidence="6" id="KW-1185">Reference proteome</keyword>
<feature type="domain" description="HTH araC/xylS-type" evidence="4">
    <location>
        <begin position="184"/>
        <end position="263"/>
    </location>
</feature>
<dbReference type="PROSITE" id="PS01124">
    <property type="entry name" value="HTH_ARAC_FAMILY_2"/>
    <property type="match status" value="1"/>
</dbReference>
<evidence type="ECO:0000313" key="5">
    <source>
        <dbReference type="EMBL" id="KAG2421970.1"/>
    </source>
</evidence>
<keyword evidence="3" id="KW-0804">Transcription</keyword>
<evidence type="ECO:0000256" key="1">
    <source>
        <dbReference type="ARBA" id="ARBA00023015"/>
    </source>
</evidence>
<evidence type="ECO:0000313" key="6">
    <source>
        <dbReference type="Proteomes" id="UP000650467"/>
    </source>
</evidence>
<dbReference type="Gene3D" id="1.10.10.60">
    <property type="entry name" value="Homeodomain-like"/>
    <property type="match status" value="1"/>
</dbReference>
<dbReference type="InterPro" id="IPR018060">
    <property type="entry name" value="HTH_AraC"/>
</dbReference>
<organism evidence="5 6">
    <name type="scientific">Chlamydomonas incerta</name>
    <dbReference type="NCBI Taxonomy" id="51695"/>
    <lineage>
        <taxon>Eukaryota</taxon>
        <taxon>Viridiplantae</taxon>
        <taxon>Chlorophyta</taxon>
        <taxon>core chlorophytes</taxon>
        <taxon>Chlorophyceae</taxon>
        <taxon>CS clade</taxon>
        <taxon>Chlamydomonadales</taxon>
        <taxon>Chlamydomonadaceae</taxon>
        <taxon>Chlamydomonas</taxon>
    </lineage>
</organism>
<evidence type="ECO:0000256" key="2">
    <source>
        <dbReference type="ARBA" id="ARBA00023125"/>
    </source>
</evidence>
<gene>
    <name evidence="5" type="ORF">HXX76_016346</name>
</gene>
<dbReference type="PANTHER" id="PTHR46796:SF6">
    <property type="entry name" value="ARAC SUBFAMILY"/>
    <property type="match status" value="1"/>
</dbReference>
<dbReference type="InterPro" id="IPR030895">
    <property type="entry name" value="T5SS_PEPC_rpt"/>
</dbReference>
<name>A0A835SKE7_CHLIN</name>
<dbReference type="PANTHER" id="PTHR46796">
    <property type="entry name" value="HTH-TYPE TRANSCRIPTIONAL ACTIVATOR RHAS-RELATED"/>
    <property type="match status" value="1"/>
</dbReference>
<dbReference type="SMART" id="SM00342">
    <property type="entry name" value="HTH_ARAC"/>
    <property type="match status" value="1"/>
</dbReference>
<dbReference type="Pfam" id="PF12833">
    <property type="entry name" value="HTH_18"/>
    <property type="match status" value="1"/>
</dbReference>
<protein>
    <recommendedName>
        <fullName evidence="4">HTH araC/xylS-type domain-containing protein</fullName>
    </recommendedName>
</protein>
<comment type="caution">
    <text evidence="5">The sequence shown here is derived from an EMBL/GenBank/DDBJ whole genome shotgun (WGS) entry which is preliminary data.</text>
</comment>
<accession>A0A835SKE7</accession>
<reference evidence="5" key="1">
    <citation type="journal article" date="2020" name="bioRxiv">
        <title>Comparative genomics of Chlamydomonas.</title>
        <authorList>
            <person name="Craig R.J."/>
            <person name="Hasan A.R."/>
            <person name="Ness R.W."/>
            <person name="Keightley P.D."/>
        </authorList>
    </citation>
    <scope>NUCLEOTIDE SEQUENCE</scope>
    <source>
        <strain evidence="5">SAG 7.73</strain>
    </source>
</reference>